<dbReference type="Gene3D" id="1.10.8.20">
    <property type="entry name" value="N-terminal domain of phosphatidylinositol transfer protein sec14p"/>
    <property type="match status" value="1"/>
</dbReference>
<name>A0AAE1TVX1_9EUCA</name>
<dbReference type="InterPro" id="IPR036273">
    <property type="entry name" value="CRAL/TRIO_N_dom_sf"/>
</dbReference>
<dbReference type="InterPro" id="IPR036865">
    <property type="entry name" value="CRAL-TRIO_dom_sf"/>
</dbReference>
<keyword evidence="3" id="KW-1185">Reference proteome</keyword>
<dbReference type="Pfam" id="PF00650">
    <property type="entry name" value="CRAL_TRIO"/>
    <property type="match status" value="3"/>
</dbReference>
<accession>A0AAE1TVX1</accession>
<organism evidence="2 3">
    <name type="scientific">Petrolisthes manimaculis</name>
    <dbReference type="NCBI Taxonomy" id="1843537"/>
    <lineage>
        <taxon>Eukaryota</taxon>
        <taxon>Metazoa</taxon>
        <taxon>Ecdysozoa</taxon>
        <taxon>Arthropoda</taxon>
        <taxon>Crustacea</taxon>
        <taxon>Multicrustacea</taxon>
        <taxon>Malacostraca</taxon>
        <taxon>Eumalacostraca</taxon>
        <taxon>Eucarida</taxon>
        <taxon>Decapoda</taxon>
        <taxon>Pleocyemata</taxon>
        <taxon>Anomura</taxon>
        <taxon>Galatheoidea</taxon>
        <taxon>Porcellanidae</taxon>
        <taxon>Petrolisthes</taxon>
    </lineage>
</organism>
<dbReference type="InterPro" id="IPR001251">
    <property type="entry name" value="CRAL-TRIO_dom"/>
</dbReference>
<evidence type="ECO:0000313" key="2">
    <source>
        <dbReference type="EMBL" id="KAK4297109.1"/>
    </source>
</evidence>
<reference evidence="2" key="1">
    <citation type="submission" date="2023-11" db="EMBL/GenBank/DDBJ databases">
        <title>Genome assemblies of two species of porcelain crab, Petrolisthes cinctipes and Petrolisthes manimaculis (Anomura: Porcellanidae).</title>
        <authorList>
            <person name="Angst P."/>
        </authorList>
    </citation>
    <scope>NUCLEOTIDE SEQUENCE</scope>
    <source>
        <strain evidence="2">PB745_02</strain>
        <tissue evidence="2">Gill</tissue>
    </source>
</reference>
<dbReference type="InterPro" id="IPR011074">
    <property type="entry name" value="CRAL/TRIO_N_dom"/>
</dbReference>
<feature type="domain" description="CRAL/TRIO N-terminal" evidence="1">
    <location>
        <begin position="50"/>
        <end position="75"/>
    </location>
</feature>
<dbReference type="SMART" id="SM01100">
    <property type="entry name" value="CRAL_TRIO_N"/>
    <property type="match status" value="1"/>
</dbReference>
<dbReference type="SUPFAM" id="SSF46938">
    <property type="entry name" value="CRAL/TRIO N-terminal domain"/>
    <property type="match status" value="1"/>
</dbReference>
<dbReference type="AlphaFoldDB" id="A0AAE1TVX1"/>
<gene>
    <name evidence="2" type="ORF">Pmani_030444</name>
</gene>
<protein>
    <recommendedName>
        <fullName evidence="1">CRAL/TRIO N-terminal domain-containing protein</fullName>
    </recommendedName>
</protein>
<dbReference type="GO" id="GO:1902936">
    <property type="term" value="F:phosphatidylinositol bisphosphate binding"/>
    <property type="evidence" value="ECO:0007669"/>
    <property type="project" value="TreeGrafter"/>
</dbReference>
<comment type="caution">
    <text evidence="2">The sequence shown here is derived from an EMBL/GenBank/DDBJ whole genome shotgun (WGS) entry which is preliminary data.</text>
</comment>
<dbReference type="GO" id="GO:0016020">
    <property type="term" value="C:membrane"/>
    <property type="evidence" value="ECO:0007669"/>
    <property type="project" value="TreeGrafter"/>
</dbReference>
<sequence>MGGGYVCTLSPEMIQRAKEEINEDPDRRQQDIEHIRDWLKHQPHIKARMDDWTILRFLRGCKFSLERTKEKLDMFYTCKTLCPEWYKNRDPQDKKLRSILELGAFLPLPGYDNKGRKVIIIRTAAHDANTTPMDVVFKATHLIGDVLADEDEQASVTGLVQVLDLQGVTAAHGLQMSPALVKKAMIIWQVSIMLPLPGYDREGRKVLFGRWGIYDPKHVSMDEVIRTCSIIFDLVMEEDEQCNLTGIVLAGDCTGLSLSHAMAFTPAIGRKSMVFWQYDHLGRKVMLYRWGTYDPQKISVDDMTRASLVISDVLCEEDEQSSITGIVMIGDSEGMTASHVLGYTPGMMKKAMVLWQVMTNTR</sequence>
<dbReference type="SUPFAM" id="SSF52087">
    <property type="entry name" value="CRAL/TRIO domain"/>
    <property type="match status" value="3"/>
</dbReference>
<evidence type="ECO:0000259" key="1">
    <source>
        <dbReference type="SMART" id="SM01100"/>
    </source>
</evidence>
<dbReference type="Proteomes" id="UP001292094">
    <property type="component" value="Unassembled WGS sequence"/>
</dbReference>
<proteinExistence type="predicted"/>
<dbReference type="PANTHER" id="PTHR10174">
    <property type="entry name" value="ALPHA-TOCOPHEROL TRANSFER PROTEIN-RELATED"/>
    <property type="match status" value="1"/>
</dbReference>
<dbReference type="Gene3D" id="3.40.525.10">
    <property type="entry name" value="CRAL-TRIO lipid binding domain"/>
    <property type="match status" value="3"/>
</dbReference>
<evidence type="ECO:0000313" key="3">
    <source>
        <dbReference type="Proteomes" id="UP001292094"/>
    </source>
</evidence>
<dbReference type="EMBL" id="JAWZYT010003711">
    <property type="protein sequence ID" value="KAK4297109.1"/>
    <property type="molecule type" value="Genomic_DNA"/>
</dbReference>
<dbReference type="PANTHER" id="PTHR10174:SF224">
    <property type="entry name" value="RETINOL-BINDING PROTEIN PINTA"/>
    <property type="match status" value="1"/>
</dbReference>